<reference evidence="13 14" key="1">
    <citation type="journal article" date="2011" name="Stand. Genomic Sci.">
        <title>Complete genome sequence of the hyperthermophilic chemolithoautotroph Pyrolobus fumarii type strain (1A).</title>
        <authorList>
            <person name="Anderson I."/>
            <person name="Goker M."/>
            <person name="Nolan M."/>
            <person name="Lucas S."/>
            <person name="Hammon N."/>
            <person name="Deshpande S."/>
            <person name="Cheng J.F."/>
            <person name="Tapia R."/>
            <person name="Han C."/>
            <person name="Goodwin L."/>
            <person name="Pitluck S."/>
            <person name="Huntemann M."/>
            <person name="Liolios K."/>
            <person name="Ivanova N."/>
            <person name="Pagani I."/>
            <person name="Mavromatis K."/>
            <person name="Ovchinikova G."/>
            <person name="Pati A."/>
            <person name="Chen A."/>
            <person name="Palaniappan K."/>
            <person name="Land M."/>
            <person name="Hauser L."/>
            <person name="Brambilla E.M."/>
            <person name="Huber H."/>
            <person name="Yasawong M."/>
            <person name="Rohde M."/>
            <person name="Spring S."/>
            <person name="Abt B."/>
            <person name="Sikorski J."/>
            <person name="Wirth R."/>
            <person name="Detter J.C."/>
            <person name="Woyke T."/>
            <person name="Bristow J."/>
            <person name="Eisen J.A."/>
            <person name="Markowitz V."/>
            <person name="Hugenholtz P."/>
            <person name="Kyrpides N.C."/>
            <person name="Klenk H.P."/>
            <person name="Lapidus A."/>
        </authorList>
    </citation>
    <scope>NUCLEOTIDE SEQUENCE [LARGE SCALE GENOMIC DNA]</scope>
    <source>
        <strain evidence="14">DSM 11204 / 1A</strain>
    </source>
</reference>
<comment type="similarity">
    <text evidence="2 9 12">Belongs to the phosphoglycerate kinase family.</text>
</comment>
<organism evidence="13 14">
    <name type="scientific">Pyrolobus fumarii (strain DSM 11204 / 1A)</name>
    <dbReference type="NCBI Taxonomy" id="694429"/>
    <lineage>
        <taxon>Archaea</taxon>
        <taxon>Thermoproteota</taxon>
        <taxon>Thermoprotei</taxon>
        <taxon>Desulfurococcales</taxon>
        <taxon>Pyrodictiaceae</taxon>
        <taxon>Pyrolobus</taxon>
    </lineage>
</organism>
<keyword evidence="6 9" id="KW-0547">Nucleotide-binding</keyword>
<dbReference type="EMBL" id="CP002838">
    <property type="protein sequence ID" value="AEM39145.1"/>
    <property type="molecule type" value="Genomic_DNA"/>
</dbReference>
<dbReference type="RefSeq" id="WP_014026822.1">
    <property type="nucleotide sequence ID" value="NC_015931.1"/>
</dbReference>
<dbReference type="InterPro" id="IPR015824">
    <property type="entry name" value="Phosphoglycerate_kinase_N"/>
</dbReference>
<evidence type="ECO:0000313" key="14">
    <source>
        <dbReference type="Proteomes" id="UP000001037"/>
    </source>
</evidence>
<dbReference type="EC" id="2.7.2.3" evidence="3 9"/>
<dbReference type="InterPro" id="IPR001576">
    <property type="entry name" value="Phosphoglycerate_kinase"/>
</dbReference>
<proteinExistence type="inferred from homology"/>
<sequence>MGSGAARLPLIEDLENHLGGLKGKKLLVRVDFNSPVNPQTGEIIDYSRIEAHVPTLRELLERGAALVVISHQGKPGSSDFITLEQHASILSKLLGVDVAFVDDVIGPAAREAIKKLEPGSILMLDNTRLLSEEVIEAPPEKHAKTIFVKRLAPLFDGYINDAFAAIHRSQPSIVGFPMLLPSAAGRLVQREMDALSKIFNPSVAPKVFVLGGGKVTDSVKIVEALLERKVADYILTGGLLATLLLHAKGVDIGEKNVEVLKSAGVNELVIEKARRLIEAHKDVIVTPVDFKVEIDGEVETVNVGEPIRGYIRDIGPETVKLYQERMEGAKLIVMRGPMGVMEDERFRAGTEELVEYALKSGAYVIFGGGHLASVARRVIRSEGIPAARYHISSGGGALLLYLSGKPLPGIEALKLSAAKFYGW</sequence>
<feature type="binding site" evidence="10">
    <location>
        <position position="128"/>
    </location>
    <ligand>
        <name>(2R)-3-phosphoglycerate</name>
        <dbReference type="ChEBI" id="CHEBI:58272"/>
    </ligand>
</feature>
<dbReference type="FunCoup" id="G0EGC0">
    <property type="interactions" value="166"/>
</dbReference>
<dbReference type="HAMAP" id="MF_00145">
    <property type="entry name" value="Phosphoglyc_kinase"/>
    <property type="match status" value="1"/>
</dbReference>
<evidence type="ECO:0000256" key="4">
    <source>
        <dbReference type="ARBA" id="ARBA00016471"/>
    </source>
</evidence>
<keyword evidence="7 9" id="KW-0418">Kinase</keyword>
<feature type="binding site" evidence="9">
    <location>
        <position position="128"/>
    </location>
    <ligand>
        <name>substrate</name>
    </ligand>
</feature>
<dbReference type="GO" id="GO:0043531">
    <property type="term" value="F:ADP binding"/>
    <property type="evidence" value="ECO:0007669"/>
    <property type="project" value="TreeGrafter"/>
</dbReference>
<feature type="binding site" evidence="9 10">
    <location>
        <begin position="31"/>
        <end position="33"/>
    </location>
    <ligand>
        <name>substrate</name>
    </ligand>
</feature>
<comment type="pathway">
    <text evidence="9">Carbohydrate degradation; glycolysis; pyruvate from D-glyceraldehyde 3-phosphate: step 2/5.</text>
</comment>
<evidence type="ECO:0000256" key="5">
    <source>
        <dbReference type="ARBA" id="ARBA00022679"/>
    </source>
</evidence>
<comment type="subcellular location">
    <subcellularLocation>
        <location evidence="9">Cytoplasm</location>
    </subcellularLocation>
</comment>
<dbReference type="eggNOG" id="arCOG00496">
    <property type="taxonomic scope" value="Archaea"/>
</dbReference>
<accession>G0EGC0</accession>
<dbReference type="FunFam" id="3.40.50.1260:FF:000006">
    <property type="entry name" value="Phosphoglycerate kinase"/>
    <property type="match status" value="1"/>
</dbReference>
<dbReference type="SUPFAM" id="SSF53748">
    <property type="entry name" value="Phosphoglycerate kinase"/>
    <property type="match status" value="1"/>
</dbReference>
<evidence type="ECO:0000256" key="11">
    <source>
        <dbReference type="PIRSR" id="PIRSR000724-2"/>
    </source>
</evidence>
<keyword evidence="9" id="KW-0324">Glycolysis</keyword>
<gene>
    <name evidence="9" type="primary">pgk</name>
    <name evidence="13" type="ordered locus">Pyrfu_1286</name>
</gene>
<dbReference type="GeneID" id="11138469"/>
<dbReference type="InParanoid" id="G0EGC0"/>
<keyword evidence="5 9" id="KW-0808">Transferase</keyword>
<feature type="binding site" evidence="9 11">
    <location>
        <position position="342"/>
    </location>
    <ligand>
        <name>ATP</name>
        <dbReference type="ChEBI" id="CHEBI:30616"/>
    </ligand>
</feature>
<dbReference type="Proteomes" id="UP000001037">
    <property type="component" value="Chromosome"/>
</dbReference>
<evidence type="ECO:0000256" key="10">
    <source>
        <dbReference type="PIRSR" id="PIRSR000724-1"/>
    </source>
</evidence>
<evidence type="ECO:0000256" key="1">
    <source>
        <dbReference type="ARBA" id="ARBA00000642"/>
    </source>
</evidence>
<dbReference type="PIRSF" id="PIRSF000724">
    <property type="entry name" value="Pgk"/>
    <property type="match status" value="1"/>
</dbReference>
<dbReference type="OrthoDB" id="6575at2157"/>
<dbReference type="GO" id="GO:0005524">
    <property type="term" value="F:ATP binding"/>
    <property type="evidence" value="ECO:0007669"/>
    <property type="project" value="UniProtKB-KW"/>
</dbReference>
<dbReference type="UniPathway" id="UPA00109">
    <property type="reaction ID" value="UER00185"/>
</dbReference>
<comment type="subunit">
    <text evidence="9">Monomer.</text>
</comment>
<evidence type="ECO:0000313" key="13">
    <source>
        <dbReference type="EMBL" id="AEM39145.1"/>
    </source>
</evidence>
<evidence type="ECO:0000256" key="9">
    <source>
        <dbReference type="HAMAP-Rule" id="MF_00145"/>
    </source>
</evidence>
<feature type="binding site" evidence="9 10">
    <location>
        <begin position="71"/>
        <end position="74"/>
    </location>
    <ligand>
        <name>substrate</name>
    </ligand>
</feature>
<dbReference type="AlphaFoldDB" id="G0EGC0"/>
<evidence type="ECO:0000256" key="7">
    <source>
        <dbReference type="ARBA" id="ARBA00022777"/>
    </source>
</evidence>
<feature type="binding site" evidence="9">
    <location>
        <begin position="368"/>
        <end position="371"/>
    </location>
    <ligand>
        <name>ATP</name>
        <dbReference type="ChEBI" id="CHEBI:30616"/>
    </ligand>
</feature>
<dbReference type="PANTHER" id="PTHR11406">
    <property type="entry name" value="PHOSPHOGLYCERATE KINASE"/>
    <property type="match status" value="1"/>
</dbReference>
<dbReference type="Gene3D" id="3.40.50.1260">
    <property type="entry name" value="Phosphoglycerate kinase, N-terminal domain"/>
    <property type="match status" value="2"/>
</dbReference>
<name>G0EGC0_PYRF1</name>
<evidence type="ECO:0000256" key="6">
    <source>
        <dbReference type="ARBA" id="ARBA00022741"/>
    </source>
</evidence>
<comment type="caution">
    <text evidence="9">Lacks conserved residue(s) required for the propagation of feature annotation.</text>
</comment>
<feature type="binding site" evidence="9">
    <location>
        <position position="168"/>
    </location>
    <ligand>
        <name>substrate</name>
    </ligand>
</feature>
<dbReference type="GO" id="GO:0006096">
    <property type="term" value="P:glycolytic process"/>
    <property type="evidence" value="ECO:0007669"/>
    <property type="project" value="UniProtKB-UniRule"/>
</dbReference>
<protein>
    <recommendedName>
        <fullName evidence="4 9">Phosphoglycerate kinase</fullName>
        <ecNumber evidence="3 9">2.7.2.3</ecNumber>
    </recommendedName>
</protein>
<keyword evidence="9" id="KW-0963">Cytoplasm</keyword>
<dbReference type="GO" id="GO:0005829">
    <property type="term" value="C:cytosol"/>
    <property type="evidence" value="ECO:0007669"/>
    <property type="project" value="TreeGrafter"/>
</dbReference>
<feature type="binding site" evidence="9">
    <location>
        <position position="48"/>
    </location>
    <ligand>
        <name>substrate</name>
    </ligand>
</feature>
<feature type="binding site" evidence="10">
    <location>
        <position position="168"/>
    </location>
    <ligand>
        <name>(2R)-3-phosphoglycerate</name>
        <dbReference type="ChEBI" id="CHEBI:58272"/>
    </ligand>
</feature>
<dbReference type="STRING" id="694429.Pyrfu_1286"/>
<dbReference type="PRINTS" id="PR00477">
    <property type="entry name" value="PHGLYCKINASE"/>
</dbReference>
<evidence type="ECO:0000256" key="8">
    <source>
        <dbReference type="ARBA" id="ARBA00022840"/>
    </source>
</evidence>
<dbReference type="HOGENOM" id="CLU_025427_0_2_2"/>
<evidence type="ECO:0000256" key="12">
    <source>
        <dbReference type="RuleBase" id="RU000532"/>
    </source>
</evidence>
<feature type="binding site" evidence="10">
    <location>
        <position position="48"/>
    </location>
    <ligand>
        <name>(2R)-3-phosphoglycerate</name>
        <dbReference type="ChEBI" id="CHEBI:58272"/>
    </ligand>
</feature>
<keyword evidence="14" id="KW-1185">Reference proteome</keyword>
<keyword evidence="8 9" id="KW-0067">ATP-binding</keyword>
<dbReference type="PANTHER" id="PTHR11406:SF23">
    <property type="entry name" value="PHOSPHOGLYCERATE KINASE 1, CHLOROPLASTIC-RELATED"/>
    <property type="match status" value="1"/>
</dbReference>
<comment type="catalytic activity">
    <reaction evidence="1 9 12">
        <text>(2R)-3-phosphoglycerate + ATP = (2R)-3-phospho-glyceroyl phosphate + ADP</text>
        <dbReference type="Rhea" id="RHEA:14801"/>
        <dbReference type="ChEBI" id="CHEBI:30616"/>
        <dbReference type="ChEBI" id="CHEBI:57604"/>
        <dbReference type="ChEBI" id="CHEBI:58272"/>
        <dbReference type="ChEBI" id="CHEBI:456216"/>
        <dbReference type="EC" id="2.7.2.3"/>
    </reaction>
</comment>
<evidence type="ECO:0000256" key="3">
    <source>
        <dbReference type="ARBA" id="ARBA00013061"/>
    </source>
</evidence>
<evidence type="ECO:0000256" key="2">
    <source>
        <dbReference type="ARBA" id="ARBA00008982"/>
    </source>
</evidence>
<dbReference type="Pfam" id="PF00162">
    <property type="entry name" value="PGK"/>
    <property type="match status" value="1"/>
</dbReference>
<dbReference type="GO" id="GO:0004618">
    <property type="term" value="F:phosphoglycerate kinase activity"/>
    <property type="evidence" value="ECO:0007669"/>
    <property type="project" value="UniProtKB-UniRule"/>
</dbReference>
<dbReference type="InterPro" id="IPR036043">
    <property type="entry name" value="Phosphoglycerate_kinase_sf"/>
</dbReference>
<dbReference type="KEGG" id="pfm:Pyrfu_1286"/>
<dbReference type="GO" id="GO:0006094">
    <property type="term" value="P:gluconeogenesis"/>
    <property type="evidence" value="ECO:0007669"/>
    <property type="project" value="TreeGrafter"/>
</dbReference>